<dbReference type="GO" id="GO:0004806">
    <property type="term" value="F:triacylglycerol lipase activity"/>
    <property type="evidence" value="ECO:0007669"/>
    <property type="project" value="TreeGrafter"/>
</dbReference>
<dbReference type="InterPro" id="IPR050471">
    <property type="entry name" value="AB_hydrolase"/>
</dbReference>
<reference evidence="2 3" key="1">
    <citation type="journal article" date="2014" name="J. Biotechnol.">
        <title>Complete genome sequence of the actinobacterium Amycolatopsis japonica MG417-CF17(T) (=DSM 44213T) producing (S,S)-N,N'-ethylenediaminedisuccinic acid.</title>
        <authorList>
            <person name="Stegmann E."/>
            <person name="Albersmeier A."/>
            <person name="Spohn M."/>
            <person name="Gert H."/>
            <person name="Weber T."/>
            <person name="Wohlleben W."/>
            <person name="Kalinowski J."/>
            <person name="Ruckert C."/>
        </authorList>
    </citation>
    <scope>NUCLEOTIDE SEQUENCE [LARGE SCALE GENOMIC DNA]</scope>
    <source>
        <strain evidence="3">MG417-CF17 (DSM 44213)</strain>
    </source>
</reference>
<dbReference type="InterPro" id="IPR000073">
    <property type="entry name" value="AB_hydrolase_1"/>
</dbReference>
<dbReference type="PANTHER" id="PTHR43433:SF5">
    <property type="entry name" value="AB HYDROLASE-1 DOMAIN-CONTAINING PROTEIN"/>
    <property type="match status" value="1"/>
</dbReference>
<dbReference type="KEGG" id="aja:AJAP_01990"/>
<sequence length="295" mass="32193">MMPEKIAEVNGIQLCHETFGSPDGRPLLMIMGLASQMIWWDDELCENLAAEGFFVIRYDNRDAGRSSRMTGRVNLPLAYALRTAPYSLADMAGDAAGLLTELGVASAHVVGASMGGMVAQTLAIEYPSRVRSLTSIMSTTGNRFVGRPSAKAMAMLLSAPPRGREEYVDSLVRTFRVIGSPGYPFDETRMRERAERSFDRGVNPGGTARQLAAIISSRDRFRALRKVDVPALVVHGSKDPLVHVSGGRATARALRESEVDIVPGMGHDLPRAIWPRLTRGLVRTADRADVKTRRA</sequence>
<dbReference type="EMBL" id="CP008953">
    <property type="protein sequence ID" value="AIG73328.1"/>
    <property type="molecule type" value="Genomic_DNA"/>
</dbReference>
<evidence type="ECO:0000259" key="1">
    <source>
        <dbReference type="Pfam" id="PF00561"/>
    </source>
</evidence>
<dbReference type="SUPFAM" id="SSF53474">
    <property type="entry name" value="alpha/beta-Hydrolases"/>
    <property type="match status" value="1"/>
</dbReference>
<dbReference type="InterPro" id="IPR029058">
    <property type="entry name" value="AB_hydrolase_fold"/>
</dbReference>
<protein>
    <recommendedName>
        <fullName evidence="1">AB hydrolase-1 domain-containing protein</fullName>
    </recommendedName>
</protein>
<dbReference type="eggNOG" id="COG2021">
    <property type="taxonomic scope" value="Bacteria"/>
</dbReference>
<accession>A0A075UKC6</accession>
<organism evidence="2 3">
    <name type="scientific">Amycolatopsis japonica</name>
    <dbReference type="NCBI Taxonomy" id="208439"/>
    <lineage>
        <taxon>Bacteria</taxon>
        <taxon>Bacillati</taxon>
        <taxon>Actinomycetota</taxon>
        <taxon>Actinomycetes</taxon>
        <taxon>Pseudonocardiales</taxon>
        <taxon>Pseudonocardiaceae</taxon>
        <taxon>Amycolatopsis</taxon>
        <taxon>Amycolatopsis japonica group</taxon>
    </lineage>
</organism>
<feature type="domain" description="AB hydrolase-1" evidence="1">
    <location>
        <begin position="26"/>
        <end position="268"/>
    </location>
</feature>
<dbReference type="Gene3D" id="3.40.50.1820">
    <property type="entry name" value="alpha/beta hydrolase"/>
    <property type="match status" value="1"/>
</dbReference>
<dbReference type="HOGENOM" id="CLU_020336_0_1_11"/>
<dbReference type="STRING" id="208439.AJAP_01990"/>
<gene>
    <name evidence="2" type="ORF">AJAP_01990</name>
</gene>
<dbReference type="Pfam" id="PF00561">
    <property type="entry name" value="Abhydrolase_1"/>
    <property type="match status" value="1"/>
</dbReference>
<dbReference type="Proteomes" id="UP000028492">
    <property type="component" value="Chromosome"/>
</dbReference>
<dbReference type="AlphaFoldDB" id="A0A075UKC6"/>
<evidence type="ECO:0000313" key="3">
    <source>
        <dbReference type="Proteomes" id="UP000028492"/>
    </source>
</evidence>
<name>A0A075UKC6_9PSEU</name>
<keyword evidence="3" id="KW-1185">Reference proteome</keyword>
<dbReference type="PANTHER" id="PTHR43433">
    <property type="entry name" value="HYDROLASE, ALPHA/BETA FOLD FAMILY PROTEIN"/>
    <property type="match status" value="1"/>
</dbReference>
<proteinExistence type="predicted"/>
<dbReference type="GO" id="GO:0046503">
    <property type="term" value="P:glycerolipid catabolic process"/>
    <property type="evidence" value="ECO:0007669"/>
    <property type="project" value="TreeGrafter"/>
</dbReference>
<evidence type="ECO:0000313" key="2">
    <source>
        <dbReference type="EMBL" id="AIG73328.1"/>
    </source>
</evidence>